<dbReference type="EC" id="2.4.2.1" evidence="3"/>
<protein>
    <recommendedName>
        <fullName evidence="3">purine-nucleoside phosphorylase</fullName>
        <ecNumber evidence="3">2.4.2.1</ecNumber>
    </recommendedName>
    <alternativeName>
        <fullName evidence="6">Inosine-guanosine phosphorylase</fullName>
    </alternativeName>
</protein>
<evidence type="ECO:0000313" key="8">
    <source>
        <dbReference type="EMBL" id="CAE7359368.1"/>
    </source>
</evidence>
<dbReference type="GO" id="GO:0009116">
    <property type="term" value="P:nucleoside metabolic process"/>
    <property type="evidence" value="ECO:0007669"/>
    <property type="project" value="InterPro"/>
</dbReference>
<evidence type="ECO:0000259" key="7">
    <source>
        <dbReference type="Pfam" id="PF01048"/>
    </source>
</evidence>
<keyword evidence="5" id="KW-0808">Transferase</keyword>
<evidence type="ECO:0000256" key="6">
    <source>
        <dbReference type="ARBA" id="ARBA00031036"/>
    </source>
</evidence>
<dbReference type="InterPro" id="IPR011268">
    <property type="entry name" value="Purine_phosphorylase"/>
</dbReference>
<dbReference type="PANTHER" id="PTHR11904">
    <property type="entry name" value="METHYLTHIOADENOSINE/PURINE NUCLEOSIDE PHOSPHORYLASE"/>
    <property type="match status" value="1"/>
</dbReference>
<dbReference type="InterPro" id="IPR035994">
    <property type="entry name" value="Nucleoside_phosphorylase_sf"/>
</dbReference>
<dbReference type="InterPro" id="IPR000845">
    <property type="entry name" value="Nucleoside_phosphorylase_d"/>
</dbReference>
<keyword evidence="9" id="KW-1185">Reference proteome</keyword>
<dbReference type="Gene3D" id="3.40.50.1580">
    <property type="entry name" value="Nucleoside phosphorylase domain"/>
    <property type="match status" value="1"/>
</dbReference>
<evidence type="ECO:0000256" key="2">
    <source>
        <dbReference type="ARBA" id="ARBA00006751"/>
    </source>
</evidence>
<organism evidence="8 9">
    <name type="scientific">Symbiodinium natans</name>
    <dbReference type="NCBI Taxonomy" id="878477"/>
    <lineage>
        <taxon>Eukaryota</taxon>
        <taxon>Sar</taxon>
        <taxon>Alveolata</taxon>
        <taxon>Dinophyceae</taxon>
        <taxon>Suessiales</taxon>
        <taxon>Symbiodiniaceae</taxon>
        <taxon>Symbiodinium</taxon>
    </lineage>
</organism>
<gene>
    <name evidence="8" type="primary">punA</name>
    <name evidence="8" type="ORF">SNAT2548_LOCUS19258</name>
</gene>
<evidence type="ECO:0000313" key="9">
    <source>
        <dbReference type="Proteomes" id="UP000604046"/>
    </source>
</evidence>
<dbReference type="NCBIfam" id="NF006054">
    <property type="entry name" value="PRK08202.1"/>
    <property type="match status" value="1"/>
</dbReference>
<dbReference type="SUPFAM" id="SSF53167">
    <property type="entry name" value="Purine and uridine phosphorylases"/>
    <property type="match status" value="1"/>
</dbReference>
<evidence type="ECO:0000256" key="5">
    <source>
        <dbReference type="ARBA" id="ARBA00022679"/>
    </source>
</evidence>
<keyword evidence="4" id="KW-0328">Glycosyltransferase</keyword>
<comment type="caution">
    <text evidence="8">The sequence shown here is derived from an EMBL/GenBank/DDBJ whole genome shotgun (WGS) entry which is preliminary data.</text>
</comment>
<reference evidence="8" key="1">
    <citation type="submission" date="2021-02" db="EMBL/GenBank/DDBJ databases">
        <authorList>
            <person name="Dougan E. K."/>
            <person name="Rhodes N."/>
            <person name="Thang M."/>
            <person name="Chan C."/>
        </authorList>
    </citation>
    <scope>NUCLEOTIDE SEQUENCE</scope>
</reference>
<dbReference type="Proteomes" id="UP000604046">
    <property type="component" value="Unassembled WGS sequence"/>
</dbReference>
<dbReference type="UniPathway" id="UPA00606"/>
<dbReference type="Pfam" id="PF01048">
    <property type="entry name" value="PNP_UDP_1"/>
    <property type="match status" value="1"/>
</dbReference>
<evidence type="ECO:0000256" key="4">
    <source>
        <dbReference type="ARBA" id="ARBA00022676"/>
    </source>
</evidence>
<dbReference type="CDD" id="cd09009">
    <property type="entry name" value="PNP-EcPNPII_like"/>
    <property type="match status" value="1"/>
</dbReference>
<dbReference type="PANTHER" id="PTHR11904:SF9">
    <property type="entry name" value="PURINE NUCLEOSIDE PHOSPHORYLASE-RELATED"/>
    <property type="match status" value="1"/>
</dbReference>
<dbReference type="GO" id="GO:0004731">
    <property type="term" value="F:purine-nucleoside phosphorylase activity"/>
    <property type="evidence" value="ECO:0007669"/>
    <property type="project" value="UniProtKB-EC"/>
</dbReference>
<name>A0A812PQG6_9DINO</name>
<comment type="similarity">
    <text evidence="2">Belongs to the PNP/MTAP phosphorylase family.</text>
</comment>
<comment type="pathway">
    <text evidence="1">Purine metabolism; purine nucleoside salvage.</text>
</comment>
<proteinExistence type="inferred from homology"/>
<evidence type="ECO:0000256" key="3">
    <source>
        <dbReference type="ARBA" id="ARBA00011886"/>
    </source>
</evidence>
<evidence type="ECO:0000256" key="1">
    <source>
        <dbReference type="ARBA" id="ARBA00005058"/>
    </source>
</evidence>
<accession>A0A812PQG6</accession>
<dbReference type="EMBL" id="CAJNDS010002171">
    <property type="protein sequence ID" value="CAE7359368.1"/>
    <property type="molecule type" value="Genomic_DNA"/>
</dbReference>
<dbReference type="OrthoDB" id="10261782at2759"/>
<sequence>MMQGRVHLYEGYTAHQCAFPVRVMHSWGIRTLLLTNAAGGINKKFLTGDLMLIADHINLLFQNPCVGRNDPERPRFFPMNDAYSPRLRKIVQEIDPEVRSGVYAAMLGPSYETPAEIRMLRLLGVDAVGMSTVNECIAARHLDMEVLGFSVITNATVDEDLSEEKVEHSEVVQVGKAAGPRLRSIMLRLIPQI</sequence>
<dbReference type="AlphaFoldDB" id="A0A812PQG6"/>
<feature type="domain" description="Nucleoside phosphorylase" evidence="7">
    <location>
        <begin position="4"/>
        <end position="190"/>
    </location>
</feature>
<dbReference type="NCBIfam" id="TIGR01697">
    <property type="entry name" value="PNPH-PUNA-XAPA"/>
    <property type="match status" value="1"/>
</dbReference>
<dbReference type="GO" id="GO:0005737">
    <property type="term" value="C:cytoplasm"/>
    <property type="evidence" value="ECO:0007669"/>
    <property type="project" value="TreeGrafter"/>
</dbReference>